<evidence type="ECO:0000256" key="1">
    <source>
        <dbReference type="ARBA" id="ARBA00009353"/>
    </source>
</evidence>
<dbReference type="SUPFAM" id="SSF51735">
    <property type="entry name" value="NAD(P)-binding Rossmann-fold domains"/>
    <property type="match status" value="1"/>
</dbReference>
<dbReference type="Gene3D" id="3.40.50.720">
    <property type="entry name" value="NAD(P)-binding Rossmann-like Domain"/>
    <property type="match status" value="1"/>
</dbReference>
<comment type="similarity">
    <text evidence="1">Belongs to the NAD(P)-dependent epimerase/dehydratase family. SDR39U1 subfamily.</text>
</comment>
<proteinExistence type="inferred from homology"/>
<dbReference type="PANTHER" id="PTHR11092">
    <property type="entry name" value="SUGAR NUCLEOTIDE EPIMERASE RELATED"/>
    <property type="match status" value="1"/>
</dbReference>
<reference evidence="4" key="1">
    <citation type="journal article" date="2020" name="mSystems">
        <title>Genome- and Community-Level Interaction Insights into Carbon Utilization and Element Cycling Functions of Hydrothermarchaeota in Hydrothermal Sediment.</title>
        <authorList>
            <person name="Zhou Z."/>
            <person name="Liu Y."/>
            <person name="Xu W."/>
            <person name="Pan J."/>
            <person name="Luo Z.H."/>
            <person name="Li M."/>
        </authorList>
    </citation>
    <scope>NUCLEOTIDE SEQUENCE [LARGE SCALE GENOMIC DNA]</scope>
    <source>
        <strain evidence="4">SpSt-477</strain>
    </source>
</reference>
<feature type="domain" description="NAD-dependent epimerase/dehydratase" evidence="2">
    <location>
        <begin position="3"/>
        <end position="215"/>
    </location>
</feature>
<comment type="caution">
    <text evidence="4">The sequence shown here is derived from an EMBL/GenBank/DDBJ whole genome shotgun (WGS) entry which is preliminary data.</text>
</comment>
<evidence type="ECO:0000259" key="2">
    <source>
        <dbReference type="Pfam" id="PF01370"/>
    </source>
</evidence>
<dbReference type="EMBL" id="DSUH01000102">
    <property type="protein sequence ID" value="HGU32109.1"/>
    <property type="molecule type" value="Genomic_DNA"/>
</dbReference>
<accession>A0A7C4RHM2</accession>
<dbReference type="CDD" id="cd05242">
    <property type="entry name" value="SDR_a8"/>
    <property type="match status" value="1"/>
</dbReference>
<dbReference type="InterPro" id="IPR001509">
    <property type="entry name" value="Epimerase_deHydtase"/>
</dbReference>
<dbReference type="Pfam" id="PF01370">
    <property type="entry name" value="Epimerase"/>
    <property type="match status" value="1"/>
</dbReference>
<evidence type="ECO:0000313" key="4">
    <source>
        <dbReference type="EMBL" id="HGU32109.1"/>
    </source>
</evidence>
<evidence type="ECO:0000259" key="3">
    <source>
        <dbReference type="Pfam" id="PF08338"/>
    </source>
</evidence>
<organism evidence="4">
    <name type="scientific">Desulfatirhabdium butyrativorans</name>
    <dbReference type="NCBI Taxonomy" id="340467"/>
    <lineage>
        <taxon>Bacteria</taxon>
        <taxon>Pseudomonadati</taxon>
        <taxon>Thermodesulfobacteriota</taxon>
        <taxon>Desulfobacteria</taxon>
        <taxon>Desulfobacterales</taxon>
        <taxon>Desulfatirhabdiaceae</taxon>
        <taxon>Desulfatirhabdium</taxon>
    </lineage>
</organism>
<dbReference type="InterPro" id="IPR036291">
    <property type="entry name" value="NAD(P)-bd_dom_sf"/>
</dbReference>
<dbReference type="AlphaFoldDB" id="A0A7C4RHM2"/>
<sequence length="304" mass="33258">MHVVVCGGTGFVGKALVPLLIGQGHHVVSIGRRAGDAQSRHERLTLLSADTTTEGPWQETIRKADVVVNLAGTSIFTRWTDRAKQSMVNSRIQTTRAIANAIEKPDTVLINTSAVGYYGDRGDDVLDESASAGTDFLAELAVKWEEEAFRASSKGNRVVAARFGVVLGKDGGALEQMLTPFRFFVGGPLGNGRQWFSWIHMQDLIRAVLFCIETDTIQGPVNFVSPQPCTNRELVRTIGRILNRPSWMPAPAFALRLILGEFASVLLASQRAMPKRLLENGFLHHFPTIASALENLLHARSTTL</sequence>
<dbReference type="PANTHER" id="PTHR11092:SF0">
    <property type="entry name" value="EPIMERASE FAMILY PROTEIN SDR39U1"/>
    <property type="match status" value="1"/>
</dbReference>
<feature type="domain" description="DUF1731" evidence="3">
    <location>
        <begin position="250"/>
        <end position="296"/>
    </location>
</feature>
<dbReference type="InterPro" id="IPR013549">
    <property type="entry name" value="DUF1731"/>
</dbReference>
<dbReference type="Pfam" id="PF08338">
    <property type="entry name" value="DUF1731"/>
    <property type="match status" value="1"/>
</dbReference>
<dbReference type="NCBIfam" id="TIGR01777">
    <property type="entry name" value="yfcH"/>
    <property type="match status" value="1"/>
</dbReference>
<dbReference type="InterPro" id="IPR010099">
    <property type="entry name" value="SDR39U1"/>
</dbReference>
<protein>
    <submittedName>
        <fullName evidence="4">TIGR01777 family protein</fullName>
    </submittedName>
</protein>
<gene>
    <name evidence="4" type="ORF">ENS29_04550</name>
</gene>
<name>A0A7C4RHM2_9BACT</name>